<reference evidence="2" key="1">
    <citation type="submission" date="2022-10" db="EMBL/GenBank/DDBJ databases">
        <title>Vagococcus sp. isolated from poultry meat.</title>
        <authorList>
            <person name="Johansson P."/>
            <person name="Bjorkroth J."/>
        </authorList>
    </citation>
    <scope>NUCLEOTIDE SEQUENCE</scope>
    <source>
        <strain evidence="2">STAA11</strain>
    </source>
</reference>
<dbReference type="GO" id="GO:0005737">
    <property type="term" value="C:cytoplasm"/>
    <property type="evidence" value="ECO:0007669"/>
    <property type="project" value="TreeGrafter"/>
</dbReference>
<dbReference type="EMBL" id="CP110232">
    <property type="protein sequence ID" value="WEG73039.1"/>
    <property type="molecule type" value="Genomic_DNA"/>
</dbReference>
<dbReference type="InterPro" id="IPR003462">
    <property type="entry name" value="ODC_Mu_crystall"/>
</dbReference>
<dbReference type="PANTHER" id="PTHR13812">
    <property type="entry name" value="KETIMINE REDUCTASE MU-CRYSTALLIN"/>
    <property type="match status" value="1"/>
</dbReference>
<evidence type="ECO:0000313" key="2">
    <source>
        <dbReference type="EMBL" id="WEG73039.1"/>
    </source>
</evidence>
<keyword evidence="3" id="KW-1185">Reference proteome</keyword>
<gene>
    <name evidence="2" type="ORF">OL234_08720</name>
</gene>
<dbReference type="SUPFAM" id="SSF51735">
    <property type="entry name" value="NAD(P)-binding Rossmann-fold domains"/>
    <property type="match status" value="1"/>
</dbReference>
<proteinExistence type="inferred from homology"/>
<accession>A0AAF0CUE6</accession>
<name>A0AAF0CUE6_9ENTE</name>
<organism evidence="2 3">
    <name type="scientific">Vagococcus intermedius</name>
    <dbReference type="NCBI Taxonomy" id="2991418"/>
    <lineage>
        <taxon>Bacteria</taxon>
        <taxon>Bacillati</taxon>
        <taxon>Bacillota</taxon>
        <taxon>Bacilli</taxon>
        <taxon>Lactobacillales</taxon>
        <taxon>Enterococcaceae</taxon>
        <taxon>Vagococcus</taxon>
    </lineage>
</organism>
<dbReference type="Gene3D" id="3.30.1780.10">
    <property type="entry name" value="ornithine cyclodeaminase, domain 1"/>
    <property type="match status" value="1"/>
</dbReference>
<evidence type="ECO:0000313" key="3">
    <source>
        <dbReference type="Proteomes" id="UP001179647"/>
    </source>
</evidence>
<dbReference type="GO" id="GO:0016491">
    <property type="term" value="F:oxidoreductase activity"/>
    <property type="evidence" value="ECO:0007669"/>
    <property type="project" value="UniProtKB-ARBA"/>
</dbReference>
<dbReference type="Proteomes" id="UP001179647">
    <property type="component" value="Chromosome"/>
</dbReference>
<dbReference type="FunFam" id="3.40.50.720:FF:000311">
    <property type="entry name" value="Ornithine cyclodeaminase"/>
    <property type="match status" value="1"/>
</dbReference>
<dbReference type="Gene3D" id="3.40.50.720">
    <property type="entry name" value="NAD(P)-binding Rossmann-like Domain"/>
    <property type="match status" value="1"/>
</dbReference>
<protein>
    <submittedName>
        <fullName evidence="2">Ornithine cyclodeaminase family protein</fullName>
    </submittedName>
</protein>
<dbReference type="Pfam" id="PF02423">
    <property type="entry name" value="OCD_Mu_crystall"/>
    <property type="match status" value="1"/>
</dbReference>
<sequence>MLILNKQDITTCYTMLDAIKDSKKALTNYSQGLTTVPLRTAITAKNGQNLFMPAYNQEDQATGIKIVSVFPNNPKIGKPAVPAHMLLLDGQTGEISCLMDGTYLTQLRTGAVQGLATDLLAKKNAKTALLIGTGGQAAAQLEAMLTVRPLTKIYVSSINLAEAQEFAITMAQKFKETTVSIEAVSNPNQVVPSADIITCVTTSKLPVFDGRLIQPGTHINGVGAYTPSMLELPVEAITKATIRTVDTLDGVMSEAGDILEAINQTTLTLKDFSEIGQLDTTTLRQTDQDITLFKTVGSAILDVVTAQTIYTLALSKKIGQKVQL</sequence>
<dbReference type="InterPro" id="IPR023401">
    <property type="entry name" value="ODC_N"/>
</dbReference>
<dbReference type="GO" id="GO:0019752">
    <property type="term" value="P:carboxylic acid metabolic process"/>
    <property type="evidence" value="ECO:0007669"/>
    <property type="project" value="UniProtKB-ARBA"/>
</dbReference>
<dbReference type="PIRSF" id="PIRSF001439">
    <property type="entry name" value="CryM"/>
    <property type="match status" value="1"/>
</dbReference>
<evidence type="ECO:0000256" key="1">
    <source>
        <dbReference type="ARBA" id="ARBA00008903"/>
    </source>
</evidence>
<dbReference type="RefSeq" id="WP_275468841.1">
    <property type="nucleotide sequence ID" value="NZ_CP110232.1"/>
</dbReference>
<dbReference type="KEGG" id="vie:OL234_08720"/>
<dbReference type="InterPro" id="IPR036291">
    <property type="entry name" value="NAD(P)-bd_dom_sf"/>
</dbReference>
<dbReference type="PANTHER" id="PTHR13812:SF19">
    <property type="entry name" value="KETIMINE REDUCTASE MU-CRYSTALLIN"/>
    <property type="match status" value="1"/>
</dbReference>
<dbReference type="AlphaFoldDB" id="A0AAF0CUE6"/>
<comment type="similarity">
    <text evidence="1">Belongs to the ornithine cyclodeaminase/mu-crystallin family.</text>
</comment>